<organism evidence="2 3">
    <name type="scientific">Massilia yuzhufengensis</name>
    <dbReference type="NCBI Taxonomy" id="1164594"/>
    <lineage>
        <taxon>Bacteria</taxon>
        <taxon>Pseudomonadati</taxon>
        <taxon>Pseudomonadota</taxon>
        <taxon>Betaproteobacteria</taxon>
        <taxon>Burkholderiales</taxon>
        <taxon>Oxalobacteraceae</taxon>
        <taxon>Telluria group</taxon>
        <taxon>Massilia</taxon>
    </lineage>
</organism>
<accession>A0A1I1EXI7</accession>
<dbReference type="Pfam" id="PF01863">
    <property type="entry name" value="YgjP-like"/>
    <property type="match status" value="1"/>
</dbReference>
<name>A0A1I1EXI7_9BURK</name>
<gene>
    <name evidence="2" type="ORF">SAMN05216204_102284</name>
</gene>
<keyword evidence="3" id="KW-1185">Reference proteome</keyword>
<dbReference type="STRING" id="1164594.SAMN05216204_102284"/>
<dbReference type="PANTHER" id="PTHR30399">
    <property type="entry name" value="UNCHARACTERIZED PROTEIN YGJP"/>
    <property type="match status" value="1"/>
</dbReference>
<evidence type="ECO:0000259" key="1">
    <source>
        <dbReference type="Pfam" id="PF01863"/>
    </source>
</evidence>
<dbReference type="OrthoDB" id="9000630at2"/>
<protein>
    <recommendedName>
        <fullName evidence="1">YgjP-like metallopeptidase domain-containing protein</fullName>
    </recommendedName>
</protein>
<reference evidence="3" key="1">
    <citation type="submission" date="2016-10" db="EMBL/GenBank/DDBJ databases">
        <authorList>
            <person name="Varghese N."/>
            <person name="Submissions S."/>
        </authorList>
    </citation>
    <scope>NUCLEOTIDE SEQUENCE [LARGE SCALE GENOMIC DNA]</scope>
    <source>
        <strain evidence="3">CGMCC 1.12041</strain>
    </source>
</reference>
<evidence type="ECO:0000313" key="2">
    <source>
        <dbReference type="EMBL" id="SFB91865.1"/>
    </source>
</evidence>
<dbReference type="EMBL" id="FOLD01000002">
    <property type="protein sequence ID" value="SFB91865.1"/>
    <property type="molecule type" value="Genomic_DNA"/>
</dbReference>
<dbReference type="InterPro" id="IPR053136">
    <property type="entry name" value="UTP_pyrophosphatase-like"/>
</dbReference>
<proteinExistence type="predicted"/>
<dbReference type="PANTHER" id="PTHR30399:SF1">
    <property type="entry name" value="UTP PYROPHOSPHATASE"/>
    <property type="match status" value="1"/>
</dbReference>
<dbReference type="Gene3D" id="3.30.2010.10">
    <property type="entry name" value="Metalloproteases ('zincins'), catalytic domain"/>
    <property type="match status" value="1"/>
</dbReference>
<dbReference type="Proteomes" id="UP000198639">
    <property type="component" value="Unassembled WGS sequence"/>
</dbReference>
<evidence type="ECO:0000313" key="3">
    <source>
        <dbReference type="Proteomes" id="UP000198639"/>
    </source>
</evidence>
<dbReference type="InterPro" id="IPR002725">
    <property type="entry name" value="YgjP-like_metallopeptidase"/>
</dbReference>
<dbReference type="RefSeq" id="WP_091871037.1">
    <property type="nucleotide sequence ID" value="NZ_FOLD01000002.1"/>
</dbReference>
<sequence length="184" mass="21201">MHKLPYLTAYPDTLRTQVAALIDAGQLGEVLLQRYPGAHGIRTDKALYAYVQELKDDYLRQANPVSKVAFDSKIHVVQHALGLHTQISRVQGSRLKAKHEIRIASVFRDAPLPFLRMIAVHELAHLKEKEHDKAFYKLCSWMEPQYHQLEFDLRLYLTWLDLGGRRLWAAPADLVAIEQQQLSH</sequence>
<dbReference type="AlphaFoldDB" id="A0A1I1EXI7"/>
<feature type="domain" description="YgjP-like metallopeptidase" evidence="1">
    <location>
        <begin position="92"/>
        <end position="153"/>
    </location>
</feature>